<feature type="region of interest" description="Disordered" evidence="1">
    <location>
        <begin position="123"/>
        <end position="157"/>
    </location>
</feature>
<keyword evidence="4" id="KW-1185">Reference proteome</keyword>
<organism evidence="3 4">
    <name type="scientific">Deinococcus aquaticus</name>
    <dbReference type="NCBI Taxonomy" id="328692"/>
    <lineage>
        <taxon>Bacteria</taxon>
        <taxon>Thermotogati</taxon>
        <taxon>Deinococcota</taxon>
        <taxon>Deinococci</taxon>
        <taxon>Deinococcales</taxon>
        <taxon>Deinococcaceae</taxon>
        <taxon>Deinococcus</taxon>
    </lineage>
</organism>
<dbReference type="EMBL" id="CP115165">
    <property type="protein sequence ID" value="WDA60150.1"/>
    <property type="molecule type" value="Genomic_DNA"/>
</dbReference>
<dbReference type="RefSeq" id="WP_273990914.1">
    <property type="nucleotide sequence ID" value="NZ_BAABQT010000015.1"/>
</dbReference>
<feature type="transmembrane region" description="Helical" evidence="2">
    <location>
        <begin position="90"/>
        <end position="115"/>
    </location>
</feature>
<keyword evidence="2" id="KW-0812">Transmembrane</keyword>
<gene>
    <name evidence="3" type="ORF">M8445_12820</name>
</gene>
<protein>
    <submittedName>
        <fullName evidence="3">Uncharacterized protein</fullName>
    </submittedName>
</protein>
<dbReference type="Proteomes" id="UP001217044">
    <property type="component" value="Chromosome"/>
</dbReference>
<reference evidence="3 4" key="1">
    <citation type="submission" date="2022-12" db="EMBL/GenBank/DDBJ databases">
        <title>Genome Sequence of Deinococcus aquaticus Type Strain PB314.</title>
        <authorList>
            <person name="Albert C."/>
            <person name="Hill J."/>
            <person name="Boren L."/>
            <person name="Scholz-Ng S."/>
            <person name="Fatema N."/>
            <person name="Grosso R."/>
            <person name="Soboslay E."/>
            <person name="Tuohy J."/>
        </authorList>
    </citation>
    <scope>NUCLEOTIDE SEQUENCE [LARGE SCALE GENOMIC DNA]</scope>
    <source>
        <strain evidence="3 4">PB-314</strain>
    </source>
</reference>
<feature type="transmembrane region" description="Helical" evidence="2">
    <location>
        <begin position="6"/>
        <end position="26"/>
    </location>
</feature>
<feature type="transmembrane region" description="Helical" evidence="2">
    <location>
        <begin position="46"/>
        <end position="70"/>
    </location>
</feature>
<evidence type="ECO:0000256" key="2">
    <source>
        <dbReference type="SAM" id="Phobius"/>
    </source>
</evidence>
<accession>A0ABY7V4Y2</accession>
<name>A0ABY7V4Y2_9DEIO</name>
<keyword evidence="2" id="KW-0472">Membrane</keyword>
<sequence length="298" mass="31597">MDLGDLLGPLGWTVQVAAAFAIAFFARTVFSPEGKTFAGVARASAVIALLAVLGAAWVVHPAAGMLLGFFGSRAFGNWRAAQPGLVAGLLAAVVFMALGAGWLIYPLFFMGLGWAASGGFGKRERTPEVARPPELPSQVPGVSLSKAAPAKAAPDGRLSGYVQDDRLPADARAQLAALNIRTREALDLLRGQGQQGSEAEYLTRAVREEYAPNAVEAYLKLPRTLADTAPLQDGRTGRALLVEQLELLLDGVQDVLNTALQSGGQDLLTHGRFLRDRFAKSAVNLTDDLRVPAEVKVR</sequence>
<evidence type="ECO:0000313" key="3">
    <source>
        <dbReference type="EMBL" id="WDA60150.1"/>
    </source>
</evidence>
<evidence type="ECO:0000256" key="1">
    <source>
        <dbReference type="SAM" id="MobiDB-lite"/>
    </source>
</evidence>
<evidence type="ECO:0000313" key="4">
    <source>
        <dbReference type="Proteomes" id="UP001217044"/>
    </source>
</evidence>
<proteinExistence type="predicted"/>
<keyword evidence="2" id="KW-1133">Transmembrane helix</keyword>